<proteinExistence type="predicted"/>
<sequence>MDIHARATGAIDPAAPGSREVGAPRGGRGFHDLHTAQIPPAETEPPR</sequence>
<dbReference type="AlphaFoldDB" id="H1KSH4"/>
<protein>
    <submittedName>
        <fullName evidence="2">Uncharacterized protein</fullName>
    </submittedName>
</protein>
<reference evidence="2 3" key="1">
    <citation type="submission" date="2011-09" db="EMBL/GenBank/DDBJ databases">
        <title>The draft genome of Methylobacterium extorquens DSM 13060.</title>
        <authorList>
            <consortium name="US DOE Joint Genome Institute (JGI-PGF)"/>
            <person name="Lucas S."/>
            <person name="Han J."/>
            <person name="Lapidus A."/>
            <person name="Cheng J.-F."/>
            <person name="Goodwin L."/>
            <person name="Pitluck S."/>
            <person name="Peters L."/>
            <person name="Land M.L."/>
            <person name="Hauser L."/>
            <person name="Koskimaki J."/>
            <person name="Halonen O."/>
            <person name="Pirttila A."/>
            <person name="Frank C."/>
            <person name="Woyke T.J."/>
        </authorList>
    </citation>
    <scope>NUCLEOTIDE SEQUENCE [LARGE SCALE GENOMIC DNA]</scope>
    <source>
        <strain evidence="2 3">DSM 13060</strain>
    </source>
</reference>
<feature type="region of interest" description="Disordered" evidence="1">
    <location>
        <begin position="1"/>
        <end position="47"/>
    </location>
</feature>
<dbReference type="Proteomes" id="UP000004382">
    <property type="component" value="Unassembled WGS sequence"/>
</dbReference>
<gene>
    <name evidence="2" type="ORF">MetexDRAFT_5587</name>
</gene>
<dbReference type="RefSeq" id="WP_003605657.1">
    <property type="nucleotide sequence ID" value="NZ_AGJK01000275.1"/>
</dbReference>
<dbReference type="EMBL" id="AGJK01000275">
    <property type="protein sequence ID" value="EHP87794.1"/>
    <property type="molecule type" value="Genomic_DNA"/>
</dbReference>
<evidence type="ECO:0000313" key="2">
    <source>
        <dbReference type="EMBL" id="EHP87794.1"/>
    </source>
</evidence>
<name>H1KSH4_METEX</name>
<comment type="caution">
    <text evidence="2">The sequence shown here is derived from an EMBL/GenBank/DDBJ whole genome shotgun (WGS) entry which is preliminary data.</text>
</comment>
<evidence type="ECO:0000313" key="3">
    <source>
        <dbReference type="Proteomes" id="UP000004382"/>
    </source>
</evidence>
<organism evidence="2 3">
    <name type="scientific">Methylorubrum extorquens DSM 13060</name>
    <dbReference type="NCBI Taxonomy" id="882800"/>
    <lineage>
        <taxon>Bacteria</taxon>
        <taxon>Pseudomonadati</taxon>
        <taxon>Pseudomonadota</taxon>
        <taxon>Alphaproteobacteria</taxon>
        <taxon>Hyphomicrobiales</taxon>
        <taxon>Methylobacteriaceae</taxon>
        <taxon>Methylorubrum</taxon>
    </lineage>
</organism>
<evidence type="ECO:0000256" key="1">
    <source>
        <dbReference type="SAM" id="MobiDB-lite"/>
    </source>
</evidence>
<accession>H1KSH4</accession>
<dbReference type="PATRIC" id="fig|882800.3.peg.5431"/>